<evidence type="ECO:0000313" key="6">
    <source>
        <dbReference type="Proteomes" id="UP000240739"/>
    </source>
</evidence>
<sequence length="236" mass="24291">MANDASPPAPSDRRARRKAETRARLLDGARVVFARQGVDATRINEITEEADIGFGSFYNHFESKDAIVAALVEEQAVGLAAAIDAATEGVDDVAEIVSVAHRALIQHALRDTDLGWLLVRLEASHDVVSLALGPYAARDLERGIAAGRFAVDDAAIALVASGGALLATVRAALQGRFVGDVGVAHAAAVLRIFGVPASEAAEVASRPMPTVDAPAPSAGGPGRPVPGSPRSATPRG</sequence>
<evidence type="ECO:0000256" key="3">
    <source>
        <dbReference type="SAM" id="MobiDB-lite"/>
    </source>
</evidence>
<dbReference type="OrthoDB" id="3481545at2"/>
<dbReference type="GO" id="GO:0000976">
    <property type="term" value="F:transcription cis-regulatory region binding"/>
    <property type="evidence" value="ECO:0007669"/>
    <property type="project" value="TreeGrafter"/>
</dbReference>
<dbReference type="PANTHER" id="PTHR30055:SF223">
    <property type="entry name" value="HTH-TYPE TRANSCRIPTIONAL REGULATOR UIDR"/>
    <property type="match status" value="1"/>
</dbReference>
<keyword evidence="1 2" id="KW-0238">DNA-binding</keyword>
<dbReference type="AlphaFoldDB" id="A0A2T4UIX5"/>
<dbReference type="PRINTS" id="PR00455">
    <property type="entry name" value="HTHTETR"/>
</dbReference>
<evidence type="ECO:0000256" key="2">
    <source>
        <dbReference type="PROSITE-ProRule" id="PRU00335"/>
    </source>
</evidence>
<protein>
    <submittedName>
        <fullName evidence="5">TetR/AcrR family transcriptional regulator</fullName>
    </submittedName>
</protein>
<dbReference type="PANTHER" id="PTHR30055">
    <property type="entry name" value="HTH-TYPE TRANSCRIPTIONAL REGULATOR RUTR"/>
    <property type="match status" value="1"/>
</dbReference>
<organism evidence="5 6">
    <name type="scientific">Paraconexibacter algicola</name>
    <dbReference type="NCBI Taxonomy" id="2133960"/>
    <lineage>
        <taxon>Bacteria</taxon>
        <taxon>Bacillati</taxon>
        <taxon>Actinomycetota</taxon>
        <taxon>Thermoleophilia</taxon>
        <taxon>Solirubrobacterales</taxon>
        <taxon>Paraconexibacteraceae</taxon>
        <taxon>Paraconexibacter</taxon>
    </lineage>
</organism>
<dbReference type="Proteomes" id="UP000240739">
    <property type="component" value="Unassembled WGS sequence"/>
</dbReference>
<gene>
    <name evidence="5" type="ORF">C7Y72_05780</name>
</gene>
<keyword evidence="6" id="KW-1185">Reference proteome</keyword>
<dbReference type="InterPro" id="IPR009057">
    <property type="entry name" value="Homeodomain-like_sf"/>
</dbReference>
<dbReference type="Gene3D" id="1.10.357.10">
    <property type="entry name" value="Tetracycline Repressor, domain 2"/>
    <property type="match status" value="1"/>
</dbReference>
<dbReference type="RefSeq" id="WP_107567628.1">
    <property type="nucleotide sequence ID" value="NZ_PYYB01000001.1"/>
</dbReference>
<evidence type="ECO:0000259" key="4">
    <source>
        <dbReference type="PROSITE" id="PS50977"/>
    </source>
</evidence>
<dbReference type="PROSITE" id="PS50977">
    <property type="entry name" value="HTH_TETR_2"/>
    <property type="match status" value="1"/>
</dbReference>
<dbReference type="EMBL" id="PYYB01000001">
    <property type="protein sequence ID" value="PTL59192.1"/>
    <property type="molecule type" value="Genomic_DNA"/>
</dbReference>
<feature type="domain" description="HTH tetR-type" evidence="4">
    <location>
        <begin position="19"/>
        <end position="79"/>
    </location>
</feature>
<dbReference type="InterPro" id="IPR050109">
    <property type="entry name" value="HTH-type_TetR-like_transc_reg"/>
</dbReference>
<dbReference type="InterPro" id="IPR049513">
    <property type="entry name" value="TetR_C_40"/>
</dbReference>
<evidence type="ECO:0000313" key="5">
    <source>
        <dbReference type="EMBL" id="PTL59192.1"/>
    </source>
</evidence>
<dbReference type="Pfam" id="PF00440">
    <property type="entry name" value="TetR_N"/>
    <property type="match status" value="1"/>
</dbReference>
<accession>A0A2T4UIX5</accession>
<evidence type="ECO:0000256" key="1">
    <source>
        <dbReference type="ARBA" id="ARBA00023125"/>
    </source>
</evidence>
<proteinExistence type="predicted"/>
<feature type="region of interest" description="Disordered" evidence="3">
    <location>
        <begin position="204"/>
        <end position="236"/>
    </location>
</feature>
<dbReference type="SUPFAM" id="SSF46689">
    <property type="entry name" value="Homeodomain-like"/>
    <property type="match status" value="1"/>
</dbReference>
<comment type="caution">
    <text evidence="5">The sequence shown here is derived from an EMBL/GenBank/DDBJ whole genome shotgun (WGS) entry which is preliminary data.</text>
</comment>
<feature type="DNA-binding region" description="H-T-H motif" evidence="2">
    <location>
        <begin position="42"/>
        <end position="61"/>
    </location>
</feature>
<dbReference type="GO" id="GO:0003700">
    <property type="term" value="F:DNA-binding transcription factor activity"/>
    <property type="evidence" value="ECO:0007669"/>
    <property type="project" value="TreeGrafter"/>
</dbReference>
<name>A0A2T4UIX5_9ACTN</name>
<reference evidence="5 6" key="1">
    <citation type="submission" date="2018-03" db="EMBL/GenBank/DDBJ databases">
        <title>Aquarubrobacter algicola gen. nov., sp. nov., a novel actinobacterium isolated from shallow eutrophic lake during the end of cyanobacterial harmful algal blooms.</title>
        <authorList>
            <person name="Chun S.J."/>
        </authorList>
    </citation>
    <scope>NUCLEOTIDE SEQUENCE [LARGE SCALE GENOMIC DNA]</scope>
    <source>
        <strain evidence="5 6">Seoho-28</strain>
    </source>
</reference>
<dbReference type="InterPro" id="IPR001647">
    <property type="entry name" value="HTH_TetR"/>
</dbReference>
<dbReference type="Pfam" id="PF21306">
    <property type="entry name" value="TetR_C_40"/>
    <property type="match status" value="1"/>
</dbReference>